<gene>
    <name evidence="2" type="ORF">UW78_C0014G0017</name>
</gene>
<sequence length="202" mass="22876">MVYVYLNEEITVAEGFKMIEKSGGKPLQRWKVPEFKGIEMSRDRGRLCFSLHYANDMVPEILQPFVAGVSFHECFALRPARETGVYKGESFGDASADLDVNSSNYFLRISGSKIEEIAALYKAIRTGAIRPTESYEGHQQGMSRKELGQELEATQRTLAGAQGRLDQLQIDLVRLRNHLVKNSWSVCRKITVGRKVNKILYN</sequence>
<keyword evidence="1" id="KW-0175">Coiled coil</keyword>
<evidence type="ECO:0000313" key="3">
    <source>
        <dbReference type="Proteomes" id="UP000034595"/>
    </source>
</evidence>
<evidence type="ECO:0000256" key="1">
    <source>
        <dbReference type="SAM" id="Coils"/>
    </source>
</evidence>
<accession>A0A0G1MK78</accession>
<dbReference type="AlphaFoldDB" id="A0A0G1MK78"/>
<comment type="caution">
    <text evidence="2">The sequence shown here is derived from an EMBL/GenBank/DDBJ whole genome shotgun (WGS) entry which is preliminary data.</text>
</comment>
<name>A0A0G1MK78_9BACT</name>
<dbReference type="EMBL" id="LCJQ01000014">
    <property type="protein sequence ID" value="KKT81212.1"/>
    <property type="molecule type" value="Genomic_DNA"/>
</dbReference>
<protein>
    <submittedName>
        <fullName evidence="2">Uncharacterized protein</fullName>
    </submittedName>
</protein>
<dbReference type="Proteomes" id="UP000034595">
    <property type="component" value="Unassembled WGS sequence"/>
</dbReference>
<feature type="coiled-coil region" evidence="1">
    <location>
        <begin position="144"/>
        <end position="178"/>
    </location>
</feature>
<organism evidence="2 3">
    <name type="scientific">Candidatus Azambacteria bacterium GW2011_GWA1_44_9</name>
    <dbReference type="NCBI Taxonomy" id="1618610"/>
    <lineage>
        <taxon>Bacteria</taxon>
        <taxon>Candidatus Azamiibacteriota</taxon>
    </lineage>
</organism>
<reference evidence="2 3" key="1">
    <citation type="journal article" date="2015" name="Nature">
        <title>rRNA introns, odd ribosomes, and small enigmatic genomes across a large radiation of phyla.</title>
        <authorList>
            <person name="Brown C.T."/>
            <person name="Hug L.A."/>
            <person name="Thomas B.C."/>
            <person name="Sharon I."/>
            <person name="Castelle C.J."/>
            <person name="Singh A."/>
            <person name="Wilkins M.J."/>
            <person name="Williams K.H."/>
            <person name="Banfield J.F."/>
        </authorList>
    </citation>
    <scope>NUCLEOTIDE SEQUENCE [LARGE SCALE GENOMIC DNA]</scope>
</reference>
<proteinExistence type="predicted"/>
<evidence type="ECO:0000313" key="2">
    <source>
        <dbReference type="EMBL" id="KKT81212.1"/>
    </source>
</evidence>